<dbReference type="PROSITE" id="PS51318">
    <property type="entry name" value="TAT"/>
    <property type="match status" value="1"/>
</dbReference>
<comment type="caution">
    <text evidence="2">The sequence shown here is derived from an EMBL/GenBank/DDBJ whole genome shotgun (WGS) entry which is preliminary data.</text>
</comment>
<protein>
    <recommendedName>
        <fullName evidence="4">DUF1838 domain-containing protein</fullName>
    </recommendedName>
</protein>
<feature type="chain" id="PRO_5030745227" description="DUF1838 domain-containing protein" evidence="1">
    <location>
        <begin position="37"/>
        <end position="303"/>
    </location>
</feature>
<name>A0A7W7AED3_9SPHN</name>
<dbReference type="RefSeq" id="WP_183661218.1">
    <property type="nucleotide sequence ID" value="NZ_JACHOA010000006.1"/>
</dbReference>
<dbReference type="Proteomes" id="UP000538566">
    <property type="component" value="Unassembled WGS sequence"/>
</dbReference>
<accession>A0A7W7AED3</accession>
<dbReference type="InterPro" id="IPR006311">
    <property type="entry name" value="TAT_signal"/>
</dbReference>
<evidence type="ECO:0000313" key="2">
    <source>
        <dbReference type="EMBL" id="MBB4614789.1"/>
    </source>
</evidence>
<evidence type="ECO:0008006" key="4">
    <source>
        <dbReference type="Google" id="ProtNLM"/>
    </source>
</evidence>
<keyword evidence="1" id="KW-0732">Signal</keyword>
<organism evidence="2 3">
    <name type="scientific">Novosphingobium taihuense</name>
    <dbReference type="NCBI Taxonomy" id="260085"/>
    <lineage>
        <taxon>Bacteria</taxon>
        <taxon>Pseudomonadati</taxon>
        <taxon>Pseudomonadota</taxon>
        <taxon>Alphaproteobacteria</taxon>
        <taxon>Sphingomonadales</taxon>
        <taxon>Sphingomonadaceae</taxon>
        <taxon>Novosphingobium</taxon>
    </lineage>
</organism>
<reference evidence="2 3" key="1">
    <citation type="submission" date="2020-08" db="EMBL/GenBank/DDBJ databases">
        <title>Genomic Encyclopedia of Type Strains, Phase IV (KMG-IV): sequencing the most valuable type-strain genomes for metagenomic binning, comparative biology and taxonomic classification.</title>
        <authorList>
            <person name="Goeker M."/>
        </authorList>
    </citation>
    <scope>NUCLEOTIDE SEQUENCE [LARGE SCALE GENOMIC DNA]</scope>
    <source>
        <strain evidence="2 3">DSM 17507</strain>
    </source>
</reference>
<proteinExistence type="predicted"/>
<dbReference type="EMBL" id="JACHOA010000006">
    <property type="protein sequence ID" value="MBB4614789.1"/>
    <property type="molecule type" value="Genomic_DNA"/>
</dbReference>
<evidence type="ECO:0000256" key="1">
    <source>
        <dbReference type="SAM" id="SignalP"/>
    </source>
</evidence>
<feature type="signal peptide" evidence="1">
    <location>
        <begin position="1"/>
        <end position="36"/>
    </location>
</feature>
<dbReference type="AlphaFoldDB" id="A0A7W7AED3"/>
<keyword evidence="3" id="KW-1185">Reference proteome</keyword>
<evidence type="ECO:0000313" key="3">
    <source>
        <dbReference type="Proteomes" id="UP000538566"/>
    </source>
</evidence>
<gene>
    <name evidence="2" type="ORF">GGR37_003079</name>
</gene>
<sequence length="303" mass="32911">MTMAGDSTDEMALLSRRMLLGGGMAMGAAAALPAFAASTTSASSLPRETGIPADEKSRIDIIRRVRLRTDPGLVCWFFRGRNYAQQGANLIPLCELNFGAVMMVQPNADGTMDVTQYELGFRTAPGSATFAEKLHNPITGEMVDTSFAPVGPTSVHYDAHNVLQLPETIGGSSFTLEHVPELFYHVGDTIAFQTHSRARAVTPGKPDRVLNDMSMICSPAVEALNPKVHFASANAHGTDVTDYARWWKMPPGSGTQTLRSFGQKVASFAEMPEDWRTMLARFDPVMAADPVAGLKRKALEYRN</sequence>